<dbReference type="VEuPathDB" id="VectorBase:MDOA001748"/>
<dbReference type="PANTHER" id="PTHR33964:SF2">
    <property type="entry name" value="IP09356P"/>
    <property type="match status" value="1"/>
</dbReference>
<dbReference type="EnsemblMetazoa" id="MDOA001748-RA">
    <property type="protein sequence ID" value="MDOA001748-PA"/>
    <property type="gene ID" value="MDOA001748"/>
</dbReference>
<protein>
    <submittedName>
        <fullName evidence="2">Uncharacterized protein</fullName>
    </submittedName>
</protein>
<feature type="region of interest" description="Disordered" evidence="1">
    <location>
        <begin position="141"/>
        <end position="172"/>
    </location>
</feature>
<feature type="compositionally biased region" description="Pro residues" evidence="1">
    <location>
        <begin position="163"/>
        <end position="172"/>
    </location>
</feature>
<reference evidence="2" key="1">
    <citation type="submission" date="2020-05" db="UniProtKB">
        <authorList>
            <consortium name="EnsemblMetazoa"/>
        </authorList>
    </citation>
    <scope>IDENTIFICATION</scope>
    <source>
        <strain evidence="2">Aabys</strain>
    </source>
</reference>
<dbReference type="STRING" id="7370.A0A1I8M6K5"/>
<dbReference type="PANTHER" id="PTHR33964">
    <property type="entry name" value="RE45066P-RELATED"/>
    <property type="match status" value="1"/>
</dbReference>
<sequence>YLKHKDCFAYIYDDWLHCHKQSQNIMSEVAHAVDTNVTEKFMEICCARYAYETCVFNSARYKCYKNSAKYAREMAKMLTNETQFQNCRQYEESMCNHSPPLAIGGPLKYLSTLGLLWLWLMFISPATLEAFNWSGTWSSSAKNHSKNTPGKVKWKTKQQHQTEPPPAVANGN</sequence>
<name>A0A1I8M6K5_MUSDO</name>
<dbReference type="AlphaFoldDB" id="A0A1I8M6K5"/>
<evidence type="ECO:0000256" key="1">
    <source>
        <dbReference type="SAM" id="MobiDB-lite"/>
    </source>
</evidence>
<dbReference type="eggNOG" id="ENOG502SAEC">
    <property type="taxonomic scope" value="Eukaryota"/>
</dbReference>
<organism evidence="2">
    <name type="scientific">Musca domestica</name>
    <name type="common">House fly</name>
    <dbReference type="NCBI Taxonomy" id="7370"/>
    <lineage>
        <taxon>Eukaryota</taxon>
        <taxon>Metazoa</taxon>
        <taxon>Ecdysozoa</taxon>
        <taxon>Arthropoda</taxon>
        <taxon>Hexapoda</taxon>
        <taxon>Insecta</taxon>
        <taxon>Pterygota</taxon>
        <taxon>Neoptera</taxon>
        <taxon>Endopterygota</taxon>
        <taxon>Diptera</taxon>
        <taxon>Brachycera</taxon>
        <taxon>Muscomorpha</taxon>
        <taxon>Muscoidea</taxon>
        <taxon>Muscidae</taxon>
        <taxon>Musca</taxon>
    </lineage>
</organism>
<evidence type="ECO:0000313" key="2">
    <source>
        <dbReference type="EnsemblMetazoa" id="MDOA001748-PA"/>
    </source>
</evidence>
<proteinExistence type="predicted"/>
<accession>A0A1I8M6K5</accession>